<reference evidence="3" key="1">
    <citation type="submission" date="2017-08" db="EMBL/GenBank/DDBJ databases">
        <title>A dynamic microbial community with high functional redundancy inhabits the cold, oxic subseafloor aquifer.</title>
        <authorList>
            <person name="Tully B.J."/>
            <person name="Wheat C.G."/>
            <person name="Glazer B.T."/>
            <person name="Huber J.A."/>
        </authorList>
    </citation>
    <scope>NUCLEOTIDE SEQUENCE [LARGE SCALE GENOMIC DNA]</scope>
</reference>
<protein>
    <submittedName>
        <fullName evidence="2">GNAT family N-acetyltransferase</fullName>
    </submittedName>
</protein>
<dbReference type="Proteomes" id="UP000218767">
    <property type="component" value="Unassembled WGS sequence"/>
</dbReference>
<organism evidence="2 3">
    <name type="scientific">SAR86 cluster bacterium</name>
    <dbReference type="NCBI Taxonomy" id="2030880"/>
    <lineage>
        <taxon>Bacteria</taxon>
        <taxon>Pseudomonadati</taxon>
        <taxon>Pseudomonadota</taxon>
        <taxon>Gammaproteobacteria</taxon>
        <taxon>SAR86 cluster</taxon>
    </lineage>
</organism>
<dbReference type="SUPFAM" id="SSF55729">
    <property type="entry name" value="Acyl-CoA N-acyltransferases (Nat)"/>
    <property type="match status" value="1"/>
</dbReference>
<evidence type="ECO:0000259" key="1">
    <source>
        <dbReference type="PROSITE" id="PS51186"/>
    </source>
</evidence>
<dbReference type="InterPro" id="IPR000182">
    <property type="entry name" value="GNAT_dom"/>
</dbReference>
<dbReference type="InterPro" id="IPR016181">
    <property type="entry name" value="Acyl_CoA_acyltransferase"/>
</dbReference>
<accession>A0A2A4XI48</accession>
<feature type="domain" description="N-acetyltransferase" evidence="1">
    <location>
        <begin position="1"/>
        <end position="147"/>
    </location>
</feature>
<dbReference type="PROSITE" id="PS51186">
    <property type="entry name" value="GNAT"/>
    <property type="match status" value="1"/>
</dbReference>
<dbReference type="EMBL" id="NVUL01000002">
    <property type="protein sequence ID" value="PCI82154.1"/>
    <property type="molecule type" value="Genomic_DNA"/>
</dbReference>
<evidence type="ECO:0000313" key="3">
    <source>
        <dbReference type="Proteomes" id="UP000218767"/>
    </source>
</evidence>
<dbReference type="GO" id="GO:0016747">
    <property type="term" value="F:acyltransferase activity, transferring groups other than amino-acyl groups"/>
    <property type="evidence" value="ECO:0007669"/>
    <property type="project" value="InterPro"/>
</dbReference>
<name>A0A2A4XI48_9GAMM</name>
<dbReference type="Pfam" id="PF13508">
    <property type="entry name" value="Acetyltransf_7"/>
    <property type="match status" value="1"/>
</dbReference>
<comment type="caution">
    <text evidence="2">The sequence shown here is derived from an EMBL/GenBank/DDBJ whole genome shotgun (WGS) entry which is preliminary data.</text>
</comment>
<dbReference type="CDD" id="cd04301">
    <property type="entry name" value="NAT_SF"/>
    <property type="match status" value="1"/>
</dbReference>
<dbReference type="Gene3D" id="3.40.630.30">
    <property type="match status" value="1"/>
</dbReference>
<sequence length="167" mass="18056">MIIRAENKEDFAAVQAIHLSAFPEAGESKLVTRLRENAQPIISLVAEVDGELVGHILFSPVTLDSKSSLQLMGLAPMAVLPSQQRQGIGCALVKAGLAQCLLTKNGAVAVLGHPDFYPKFGFEPSTSFAIKSEYDVPAEVFMVVELEKDYLNGCSGTISYHEEFKSL</sequence>
<gene>
    <name evidence="2" type="ORF">COB20_00675</name>
</gene>
<dbReference type="AlphaFoldDB" id="A0A2A4XI48"/>
<proteinExistence type="predicted"/>
<evidence type="ECO:0000313" key="2">
    <source>
        <dbReference type="EMBL" id="PCI82154.1"/>
    </source>
</evidence>
<keyword evidence="2" id="KW-0808">Transferase</keyword>